<protein>
    <submittedName>
        <fullName evidence="2">UspA domain protein</fullName>
    </submittedName>
</protein>
<dbReference type="STRING" id="268739.Nmlp_2225"/>
<dbReference type="RefSeq" id="WP_015409197.1">
    <property type="nucleotide sequence ID" value="NC_020388.1"/>
</dbReference>
<dbReference type="KEGG" id="nmo:Nmlp_2225"/>
<organism evidence="2 3">
    <name type="scientific">Natronomonas moolapensis (strain DSM 18674 / CECT 7526 / JCM 14361 / 8.8.11)</name>
    <dbReference type="NCBI Taxonomy" id="268739"/>
    <lineage>
        <taxon>Archaea</taxon>
        <taxon>Methanobacteriati</taxon>
        <taxon>Methanobacteriota</taxon>
        <taxon>Stenosarchaea group</taxon>
        <taxon>Halobacteria</taxon>
        <taxon>Halobacteriales</taxon>
        <taxon>Natronomonadaceae</taxon>
        <taxon>Natronomonas</taxon>
    </lineage>
</organism>
<proteinExistence type="predicted"/>
<dbReference type="AlphaFoldDB" id="M1Y1P8"/>
<keyword evidence="3" id="KW-1185">Reference proteome</keyword>
<accession>M1Y1P8</accession>
<dbReference type="Proteomes" id="UP000011867">
    <property type="component" value="Chromosome"/>
</dbReference>
<evidence type="ECO:0000259" key="1">
    <source>
        <dbReference type="Pfam" id="PF00582"/>
    </source>
</evidence>
<name>M1Y1P8_NATM8</name>
<gene>
    <name evidence="2" type="ordered locus">Nmlp_2225</name>
</gene>
<evidence type="ECO:0000313" key="3">
    <source>
        <dbReference type="Proteomes" id="UP000011867"/>
    </source>
</evidence>
<dbReference type="GeneID" id="14653176"/>
<dbReference type="EMBL" id="HF582854">
    <property type="protein sequence ID" value="CCQ36397.1"/>
    <property type="molecule type" value="Genomic_DNA"/>
</dbReference>
<evidence type="ECO:0000313" key="2">
    <source>
        <dbReference type="EMBL" id="CCQ36397.1"/>
    </source>
</evidence>
<feature type="domain" description="UspA" evidence="1">
    <location>
        <begin position="21"/>
        <end position="120"/>
    </location>
</feature>
<sequence>MRVLIATDSVHTTAAACDYLEPRLDGDDAVAVVTVPTDEARDAADALNVATARLLGRADVETTRLDAGEDAADAILAAVDERSPDTVVVGRHAGTPGASPGLGGTARRVVEGAGVPVVVVVPSA</sequence>
<dbReference type="Gene3D" id="3.40.50.620">
    <property type="entry name" value="HUPs"/>
    <property type="match status" value="1"/>
</dbReference>
<dbReference type="SUPFAM" id="SSF52402">
    <property type="entry name" value="Adenine nucleotide alpha hydrolases-like"/>
    <property type="match status" value="1"/>
</dbReference>
<reference evidence="2 3" key="1">
    <citation type="journal article" date="2013" name="Genome Announc.">
        <title>Genome of the haloarchaeon Natronomonas moolapensis, a neutrophilic member of a previously haloalkaliphilic genus.</title>
        <authorList>
            <person name="Dyall-Smith M.L."/>
            <person name="Pfeiffer F."/>
            <person name="Oberwinkler T."/>
            <person name="Klee K."/>
            <person name="Rampp M."/>
            <person name="Palm P."/>
            <person name="Gross K."/>
            <person name="Schuster S.C."/>
            <person name="Oesterhelt D."/>
        </authorList>
    </citation>
    <scope>NUCLEOTIDE SEQUENCE [LARGE SCALE GENOMIC DNA]</scope>
    <source>
        <strain evidence="3">DSM 18674 / JCM 14361 / 8.8.11</strain>
    </source>
</reference>
<dbReference type="InterPro" id="IPR014729">
    <property type="entry name" value="Rossmann-like_a/b/a_fold"/>
</dbReference>
<dbReference type="InterPro" id="IPR006016">
    <property type="entry name" value="UspA"/>
</dbReference>
<dbReference type="HOGENOM" id="CLU_049301_20_0_2"/>
<dbReference type="eggNOG" id="arCOG03051">
    <property type="taxonomic scope" value="Archaea"/>
</dbReference>
<dbReference type="Pfam" id="PF00582">
    <property type="entry name" value="Usp"/>
    <property type="match status" value="1"/>
</dbReference>